<keyword evidence="2" id="KW-1185">Reference proteome</keyword>
<name>A0ACC2FI91_DALPE</name>
<reference evidence="1" key="1">
    <citation type="submission" date="2021-05" db="EMBL/GenBank/DDBJ databases">
        <authorList>
            <person name="Pan Q."/>
            <person name="Jouanno E."/>
            <person name="Zahm M."/>
            <person name="Klopp C."/>
            <person name="Cabau C."/>
            <person name="Louis A."/>
            <person name="Berthelot C."/>
            <person name="Parey E."/>
            <person name="Roest Crollius H."/>
            <person name="Montfort J."/>
            <person name="Robinson-Rechavi M."/>
            <person name="Bouchez O."/>
            <person name="Lampietro C."/>
            <person name="Lopez Roques C."/>
            <person name="Donnadieu C."/>
            <person name="Postlethwait J."/>
            <person name="Bobe J."/>
            <person name="Dillon D."/>
            <person name="Chandos A."/>
            <person name="von Hippel F."/>
            <person name="Guiguen Y."/>
        </authorList>
    </citation>
    <scope>NUCLEOTIDE SEQUENCE</scope>
    <source>
        <strain evidence="1">YG-Jan2019</strain>
    </source>
</reference>
<comment type="caution">
    <text evidence="1">The sequence shown here is derived from an EMBL/GenBank/DDBJ whole genome shotgun (WGS) entry which is preliminary data.</text>
</comment>
<evidence type="ECO:0000313" key="2">
    <source>
        <dbReference type="Proteomes" id="UP001157502"/>
    </source>
</evidence>
<protein>
    <submittedName>
        <fullName evidence="1">Uncharacterized protein</fullName>
    </submittedName>
</protein>
<proteinExistence type="predicted"/>
<dbReference type="EMBL" id="CM055754">
    <property type="protein sequence ID" value="KAJ7991148.1"/>
    <property type="molecule type" value="Genomic_DNA"/>
</dbReference>
<evidence type="ECO:0000313" key="1">
    <source>
        <dbReference type="EMBL" id="KAJ7991148.1"/>
    </source>
</evidence>
<accession>A0ACC2FI91</accession>
<sequence length="125" mass="13586">MTAHIREAHAVPHARADHIRDSTLCCTTRRCAVLQNRASVRVGHGLLTETPPPQITLGNVPDSSTAEKMQPRWAGGGRGFRGLSERNTDISYMRESARSHLNLSELDVSPKATAAALPTFDPSCQ</sequence>
<gene>
    <name evidence="1" type="ORF">DPEC_G00294250</name>
</gene>
<organism evidence="1 2">
    <name type="scientific">Dallia pectoralis</name>
    <name type="common">Alaska blackfish</name>
    <dbReference type="NCBI Taxonomy" id="75939"/>
    <lineage>
        <taxon>Eukaryota</taxon>
        <taxon>Metazoa</taxon>
        <taxon>Chordata</taxon>
        <taxon>Craniata</taxon>
        <taxon>Vertebrata</taxon>
        <taxon>Euteleostomi</taxon>
        <taxon>Actinopterygii</taxon>
        <taxon>Neopterygii</taxon>
        <taxon>Teleostei</taxon>
        <taxon>Protacanthopterygii</taxon>
        <taxon>Esociformes</taxon>
        <taxon>Umbridae</taxon>
        <taxon>Dallia</taxon>
    </lineage>
</organism>
<dbReference type="Proteomes" id="UP001157502">
    <property type="component" value="Chromosome 27"/>
</dbReference>